<protein>
    <submittedName>
        <fullName evidence="2">Dienelactone hydrolase family protein</fullName>
    </submittedName>
</protein>
<dbReference type="InterPro" id="IPR029058">
    <property type="entry name" value="AB_hydrolase_fold"/>
</dbReference>
<name>A0AAU7XGG9_9HYPH</name>
<accession>A0AAU7XGG9</accession>
<feature type="domain" description="Dienelactone hydrolase" evidence="1">
    <location>
        <begin position="18"/>
        <end position="134"/>
    </location>
</feature>
<evidence type="ECO:0000313" key="2">
    <source>
        <dbReference type="EMBL" id="XBY46837.1"/>
    </source>
</evidence>
<dbReference type="GO" id="GO:0016787">
    <property type="term" value="F:hydrolase activity"/>
    <property type="evidence" value="ECO:0007669"/>
    <property type="project" value="UniProtKB-KW"/>
</dbReference>
<dbReference type="EMBL" id="CP158568">
    <property type="protein sequence ID" value="XBY46837.1"/>
    <property type="molecule type" value="Genomic_DNA"/>
</dbReference>
<organism evidence="2">
    <name type="scientific">Methyloraptor flagellatus</name>
    <dbReference type="NCBI Taxonomy" id="3162530"/>
    <lineage>
        <taxon>Bacteria</taxon>
        <taxon>Pseudomonadati</taxon>
        <taxon>Pseudomonadota</taxon>
        <taxon>Alphaproteobacteria</taxon>
        <taxon>Hyphomicrobiales</taxon>
        <taxon>Ancalomicrobiaceae</taxon>
        <taxon>Methyloraptor</taxon>
    </lineage>
</organism>
<dbReference type="Pfam" id="PF01738">
    <property type="entry name" value="DLH"/>
    <property type="match status" value="1"/>
</dbReference>
<dbReference type="Gene3D" id="3.40.50.1820">
    <property type="entry name" value="alpha/beta hydrolase"/>
    <property type="match status" value="1"/>
</dbReference>
<sequence length="137" mass="14478">MVERRFDRAVGGAAGAGARVGAPDFASAVAFYPGCRVAAASARWRTRVDLLILIGEADDWTPAAPCEALATAHGDRVSIRTYPGAYHEFDHPGIAIHERRGLAFSGNGTGVAHLGTDPAARADVVERVPAFFAAHRR</sequence>
<dbReference type="InterPro" id="IPR002925">
    <property type="entry name" value="Dienelactn_hydro"/>
</dbReference>
<dbReference type="SUPFAM" id="SSF53474">
    <property type="entry name" value="alpha/beta-Hydrolases"/>
    <property type="match status" value="1"/>
</dbReference>
<dbReference type="AlphaFoldDB" id="A0AAU7XGG9"/>
<keyword evidence="2" id="KW-0378">Hydrolase</keyword>
<proteinExistence type="predicted"/>
<dbReference type="KEGG" id="mflg:ABS361_06870"/>
<reference evidence="2" key="1">
    <citation type="submission" date="2024-06" db="EMBL/GenBank/DDBJ databases">
        <title>Methylostella associata gen. nov., sp. nov., a novel Ancalomicrobiaceae-affiliated facultatively methylotrophic bacteria that feed on methanotrophs of the genus Methylococcus.</title>
        <authorList>
            <person name="Saltykova V."/>
            <person name="Danilova O.V."/>
            <person name="Oshkin I.Y."/>
            <person name="Belova S.E."/>
            <person name="Pimenov N.V."/>
            <person name="Dedysh S.N."/>
        </authorList>
    </citation>
    <scope>NUCLEOTIDE SEQUENCE</scope>
    <source>
        <strain evidence="2">S20</strain>
    </source>
</reference>
<gene>
    <name evidence="2" type="ORF">ABS361_06870</name>
</gene>
<dbReference type="RefSeq" id="WP_407051926.1">
    <property type="nucleotide sequence ID" value="NZ_CP158568.1"/>
</dbReference>
<evidence type="ECO:0000259" key="1">
    <source>
        <dbReference type="Pfam" id="PF01738"/>
    </source>
</evidence>